<name>W7E4P4_BIPV3</name>
<keyword evidence="4 5" id="KW-0408">Iron</keyword>
<dbReference type="EMBL" id="KI968872">
    <property type="protein sequence ID" value="EUN20985.1"/>
    <property type="molecule type" value="Genomic_DNA"/>
</dbReference>
<dbReference type="OrthoDB" id="1470350at2759"/>
<gene>
    <name evidence="7" type="ORF">COCVIDRAFT_21029</name>
</gene>
<dbReference type="GO" id="GO:0004497">
    <property type="term" value="F:monooxygenase activity"/>
    <property type="evidence" value="ECO:0007669"/>
    <property type="project" value="UniProtKB-KW"/>
</dbReference>
<dbReference type="GO" id="GO:0020037">
    <property type="term" value="F:heme binding"/>
    <property type="evidence" value="ECO:0007669"/>
    <property type="project" value="InterPro"/>
</dbReference>
<dbReference type="GO" id="GO:0016705">
    <property type="term" value="F:oxidoreductase activity, acting on paired donors, with incorporation or reduction of molecular oxygen"/>
    <property type="evidence" value="ECO:0007669"/>
    <property type="project" value="InterPro"/>
</dbReference>
<comment type="similarity">
    <text evidence="2 6">Belongs to the cytochrome P450 family.</text>
</comment>
<proteinExistence type="inferred from homology"/>
<reference evidence="7 8" key="1">
    <citation type="journal article" date="2013" name="PLoS Genet.">
        <title>Comparative genome structure, secondary metabolite, and effector coding capacity across Cochliobolus pathogens.</title>
        <authorList>
            <person name="Condon B.J."/>
            <person name="Leng Y."/>
            <person name="Wu D."/>
            <person name="Bushley K.E."/>
            <person name="Ohm R.A."/>
            <person name="Otillar R."/>
            <person name="Martin J."/>
            <person name="Schackwitz W."/>
            <person name="Grimwood J."/>
            <person name="MohdZainudin N."/>
            <person name="Xue C."/>
            <person name="Wang R."/>
            <person name="Manning V.A."/>
            <person name="Dhillon B."/>
            <person name="Tu Z.J."/>
            <person name="Steffenson B.J."/>
            <person name="Salamov A."/>
            <person name="Sun H."/>
            <person name="Lowry S."/>
            <person name="LaButti K."/>
            <person name="Han J."/>
            <person name="Copeland A."/>
            <person name="Lindquist E."/>
            <person name="Barry K."/>
            <person name="Schmutz J."/>
            <person name="Baker S.E."/>
            <person name="Ciuffetti L.M."/>
            <person name="Grigoriev I.V."/>
            <person name="Zhong S."/>
            <person name="Turgeon B.G."/>
        </authorList>
    </citation>
    <scope>NUCLEOTIDE SEQUENCE [LARGE SCALE GENOMIC DNA]</scope>
    <source>
        <strain evidence="7 8">FI3</strain>
    </source>
</reference>
<dbReference type="PRINTS" id="PR00385">
    <property type="entry name" value="P450"/>
</dbReference>
<protein>
    <recommendedName>
        <fullName evidence="9">Cytochrome P450</fullName>
    </recommendedName>
</protein>
<keyword evidence="8" id="KW-1185">Reference proteome</keyword>
<evidence type="ECO:0000256" key="2">
    <source>
        <dbReference type="ARBA" id="ARBA00010617"/>
    </source>
</evidence>
<evidence type="ECO:0008006" key="9">
    <source>
        <dbReference type="Google" id="ProtNLM"/>
    </source>
</evidence>
<dbReference type="InterPro" id="IPR017972">
    <property type="entry name" value="Cyt_P450_CS"/>
</dbReference>
<dbReference type="PANTHER" id="PTHR24305:SF232">
    <property type="entry name" value="P450, PUTATIVE (EUROFUNG)-RELATED"/>
    <property type="match status" value="1"/>
</dbReference>
<feature type="binding site" description="axial binding residue" evidence="5">
    <location>
        <position position="445"/>
    </location>
    <ligand>
        <name>heme</name>
        <dbReference type="ChEBI" id="CHEBI:30413"/>
    </ligand>
    <ligandPart>
        <name>Fe</name>
        <dbReference type="ChEBI" id="CHEBI:18248"/>
    </ligandPart>
</feature>
<evidence type="ECO:0000256" key="3">
    <source>
        <dbReference type="ARBA" id="ARBA00022723"/>
    </source>
</evidence>
<dbReference type="RefSeq" id="XP_014550559.1">
    <property type="nucleotide sequence ID" value="XM_014695073.1"/>
</dbReference>
<dbReference type="Proteomes" id="UP000054337">
    <property type="component" value="Unassembled WGS sequence"/>
</dbReference>
<keyword evidence="3 5" id="KW-0479">Metal-binding</keyword>
<evidence type="ECO:0000256" key="1">
    <source>
        <dbReference type="ARBA" id="ARBA00001971"/>
    </source>
</evidence>
<keyword evidence="5 6" id="KW-0349">Heme</keyword>
<comment type="cofactor">
    <cofactor evidence="1 5">
        <name>heme</name>
        <dbReference type="ChEBI" id="CHEBI:30413"/>
    </cofactor>
</comment>
<dbReference type="InterPro" id="IPR001128">
    <property type="entry name" value="Cyt_P450"/>
</dbReference>
<evidence type="ECO:0000256" key="5">
    <source>
        <dbReference type="PIRSR" id="PIRSR602403-1"/>
    </source>
</evidence>
<sequence length="499" mass="56200">MIEILVSEAIAALTVLYTLYRYLLPKPITGIPYNKEATRSLLGDVSTIQKDSPGNIFGWIINQSRRHGLIFQLWLGPSQKPTVIITDFRGEARSFHITVTTGSQWKARRRLLQDLIALKFLNNVAAPNIYRSATLLLDLWKKKAELADGKPFLVEHDLFFAALDALRQAATDDKAVDFPIAAVHPALEAVLHTIDNVEVVIATGFPKLAWFIIGLLPHIRRRRAVRNELVINQVLHAIDRFNTLGKQHDEDTHVKSAVDFMVSRQVGLAQKDSTLASNWLEAMRDEFISDNLDVREKLLKSLRIAHTAAVTEHRLPTRSEICDTSIPYLDAVIEESLRLSHTGIFQDRESTEDILILGYYIPKGTHIMMTNKGPSFTEPALDIEEGIRSPTCQAAAQEHGFRAWDGEGMDKYNPERWLVLDDNGRMKFNSTAGPALPFGLGLRGCFGRKLAYLELKMLTTLLVWTFELQTSPEALSSYESLEGLTRKPSQCYARVKVRS</sequence>
<dbReference type="Gene3D" id="1.10.630.10">
    <property type="entry name" value="Cytochrome P450"/>
    <property type="match status" value="1"/>
</dbReference>
<dbReference type="InterPro" id="IPR002403">
    <property type="entry name" value="Cyt_P450_E_grp-IV"/>
</dbReference>
<keyword evidence="6" id="KW-0560">Oxidoreductase</keyword>
<dbReference type="PRINTS" id="PR00465">
    <property type="entry name" value="EP450IV"/>
</dbReference>
<evidence type="ECO:0000313" key="7">
    <source>
        <dbReference type="EMBL" id="EUN20985.1"/>
    </source>
</evidence>
<organism evidence="7 8">
    <name type="scientific">Bipolaris victoriae (strain FI3)</name>
    <name type="common">Victoria blight of oats agent</name>
    <name type="synonym">Cochliobolus victoriae</name>
    <dbReference type="NCBI Taxonomy" id="930091"/>
    <lineage>
        <taxon>Eukaryota</taxon>
        <taxon>Fungi</taxon>
        <taxon>Dikarya</taxon>
        <taxon>Ascomycota</taxon>
        <taxon>Pezizomycotina</taxon>
        <taxon>Dothideomycetes</taxon>
        <taxon>Pleosporomycetidae</taxon>
        <taxon>Pleosporales</taxon>
        <taxon>Pleosporineae</taxon>
        <taxon>Pleosporaceae</taxon>
        <taxon>Bipolaris</taxon>
    </lineage>
</organism>
<dbReference type="PROSITE" id="PS00086">
    <property type="entry name" value="CYTOCHROME_P450"/>
    <property type="match status" value="1"/>
</dbReference>
<evidence type="ECO:0000256" key="6">
    <source>
        <dbReference type="RuleBase" id="RU000461"/>
    </source>
</evidence>
<dbReference type="PANTHER" id="PTHR24305">
    <property type="entry name" value="CYTOCHROME P450"/>
    <property type="match status" value="1"/>
</dbReference>
<dbReference type="GO" id="GO:0005506">
    <property type="term" value="F:iron ion binding"/>
    <property type="evidence" value="ECO:0007669"/>
    <property type="project" value="InterPro"/>
</dbReference>
<dbReference type="InterPro" id="IPR050121">
    <property type="entry name" value="Cytochrome_P450_monoxygenase"/>
</dbReference>
<dbReference type="InterPro" id="IPR036396">
    <property type="entry name" value="Cyt_P450_sf"/>
</dbReference>
<accession>W7E4P4</accession>
<dbReference type="GeneID" id="26252639"/>
<evidence type="ECO:0000313" key="8">
    <source>
        <dbReference type="Proteomes" id="UP000054337"/>
    </source>
</evidence>
<evidence type="ECO:0000256" key="4">
    <source>
        <dbReference type="ARBA" id="ARBA00023004"/>
    </source>
</evidence>
<dbReference type="AlphaFoldDB" id="W7E4P4"/>
<dbReference type="Pfam" id="PF00067">
    <property type="entry name" value="p450"/>
    <property type="match status" value="2"/>
</dbReference>
<keyword evidence="6" id="KW-0503">Monooxygenase</keyword>
<dbReference type="HOGENOM" id="CLU_025001_1_0_1"/>
<dbReference type="SUPFAM" id="SSF48264">
    <property type="entry name" value="Cytochrome P450"/>
    <property type="match status" value="1"/>
</dbReference>